<keyword evidence="7" id="KW-1185">Reference proteome</keyword>
<dbReference type="Pfam" id="PF01081">
    <property type="entry name" value="Aldolase"/>
    <property type="match status" value="1"/>
</dbReference>
<reference evidence="6 7" key="1">
    <citation type="journal article" date="2019" name="ACS Chem. Biol.">
        <title>Identification and Mobilization of a Cryptic Antibiotic Biosynthesis Gene Locus from a Human-Pathogenic Nocardia Isolate.</title>
        <authorList>
            <person name="Herisse M."/>
            <person name="Ishida K."/>
            <person name="Porter J.L."/>
            <person name="Howden B."/>
            <person name="Hertweck C."/>
            <person name="Stinear T.P."/>
            <person name="Pidot S.J."/>
        </authorList>
    </citation>
    <scope>NUCLEOTIDE SEQUENCE [LARGE SCALE GENOMIC DNA]</scope>
    <source>
        <strain evidence="6 7">AUSMDU00012717</strain>
    </source>
</reference>
<evidence type="ECO:0000313" key="7">
    <source>
        <dbReference type="Proteomes" id="UP000503540"/>
    </source>
</evidence>
<dbReference type="InterPro" id="IPR000887">
    <property type="entry name" value="Aldlse_KDPG_KHG"/>
</dbReference>
<dbReference type="SUPFAM" id="SSF51569">
    <property type="entry name" value="Aldolase"/>
    <property type="match status" value="1"/>
</dbReference>
<dbReference type="GO" id="GO:0008675">
    <property type="term" value="F:2-dehydro-3-deoxy-phosphogluconate aldolase activity"/>
    <property type="evidence" value="ECO:0007669"/>
    <property type="project" value="UniProtKB-EC"/>
</dbReference>
<evidence type="ECO:0000256" key="3">
    <source>
        <dbReference type="ARBA" id="ARBA00011233"/>
    </source>
</evidence>
<accession>A0A6G9YI46</accession>
<dbReference type="EC" id="4.1.2.14" evidence="6"/>
<dbReference type="RefSeq" id="WP_167475582.1">
    <property type="nucleotide sequence ID" value="NZ_CP046172.1"/>
</dbReference>
<evidence type="ECO:0000256" key="1">
    <source>
        <dbReference type="ARBA" id="ARBA00004761"/>
    </source>
</evidence>
<evidence type="ECO:0000256" key="2">
    <source>
        <dbReference type="ARBA" id="ARBA00006906"/>
    </source>
</evidence>
<dbReference type="NCBIfam" id="TIGR01182">
    <property type="entry name" value="eda"/>
    <property type="match status" value="1"/>
</dbReference>
<comment type="subunit">
    <text evidence="3">Homotrimer.</text>
</comment>
<organism evidence="6 7">
    <name type="scientific">Nocardia arthritidis</name>
    <dbReference type="NCBI Taxonomy" id="228602"/>
    <lineage>
        <taxon>Bacteria</taxon>
        <taxon>Bacillati</taxon>
        <taxon>Actinomycetota</taxon>
        <taxon>Actinomycetes</taxon>
        <taxon>Mycobacteriales</taxon>
        <taxon>Nocardiaceae</taxon>
        <taxon>Nocardia</taxon>
    </lineage>
</organism>
<sequence length="203" mass="20473">MLSKPMDLTTPVIAILRAATAKRFAEVTAALHESGITAVEFTLNSPGALDALKECSAAAYPVGAGTVLTAADAGRAVDAGAAFLITPAVIDEVIAEGRRLGVPVIPGALTPTEIHHAWVAGATMVKVFPASAFGPNYLKAVRGPLPEIPLVPTGGVGIADAGTYLSAGARAVGMGSPLIGDALDGGDLNALRARASELRDRLS</sequence>
<dbReference type="CDD" id="cd00452">
    <property type="entry name" value="KDPG_aldolase"/>
    <property type="match status" value="1"/>
</dbReference>
<proteinExistence type="inferred from homology"/>
<dbReference type="Proteomes" id="UP000503540">
    <property type="component" value="Chromosome"/>
</dbReference>
<comment type="pathway">
    <text evidence="1">Carbohydrate acid metabolism.</text>
</comment>
<dbReference type="PANTHER" id="PTHR30246:SF1">
    <property type="entry name" value="2-DEHYDRO-3-DEOXY-6-PHOSPHOGALACTONATE ALDOLASE-RELATED"/>
    <property type="match status" value="1"/>
</dbReference>
<comment type="similarity">
    <text evidence="2">Belongs to the KHG/KDPG aldolase family.</text>
</comment>
<evidence type="ECO:0000313" key="6">
    <source>
        <dbReference type="EMBL" id="QIS12975.1"/>
    </source>
</evidence>
<name>A0A6G9YI46_9NOCA</name>
<dbReference type="Gene3D" id="3.20.20.70">
    <property type="entry name" value="Aldolase class I"/>
    <property type="match status" value="1"/>
</dbReference>
<evidence type="ECO:0000256" key="5">
    <source>
        <dbReference type="ARBA" id="ARBA00023277"/>
    </source>
</evidence>
<dbReference type="KEGG" id="nah:F5544_25605"/>
<dbReference type="GO" id="GO:0008700">
    <property type="term" value="F:(R,S)-4-hydroxy-2-oxoglutarate aldolase activity"/>
    <property type="evidence" value="ECO:0007669"/>
    <property type="project" value="UniProtKB-EC"/>
</dbReference>
<dbReference type="EMBL" id="CP046172">
    <property type="protein sequence ID" value="QIS12975.1"/>
    <property type="molecule type" value="Genomic_DNA"/>
</dbReference>
<keyword evidence="4 6" id="KW-0456">Lyase</keyword>
<dbReference type="EC" id="4.1.3.16" evidence="6"/>
<dbReference type="PANTHER" id="PTHR30246">
    <property type="entry name" value="2-KETO-3-DEOXY-6-PHOSPHOGLUCONATE ALDOLASE"/>
    <property type="match status" value="1"/>
</dbReference>
<dbReference type="InterPro" id="IPR013785">
    <property type="entry name" value="Aldolase_TIM"/>
</dbReference>
<keyword evidence="5" id="KW-0119">Carbohydrate metabolism</keyword>
<gene>
    <name evidence="6" type="primary">eda</name>
    <name evidence="6" type="ORF">F5544_25605</name>
</gene>
<evidence type="ECO:0000256" key="4">
    <source>
        <dbReference type="ARBA" id="ARBA00023239"/>
    </source>
</evidence>
<dbReference type="AlphaFoldDB" id="A0A6G9YI46"/>
<protein>
    <submittedName>
        <fullName evidence="6">Bifunctional 4-hydroxy-2-oxoglutarate aldolase/2-dehydro-3-deoxy-phosphogluconate aldolase</fullName>
        <ecNumber evidence="6">4.1.2.14</ecNumber>
        <ecNumber evidence="6">4.1.3.16</ecNumber>
    </submittedName>
</protein>